<evidence type="ECO:0000256" key="6">
    <source>
        <dbReference type="SAM" id="Phobius"/>
    </source>
</evidence>
<reference evidence="7 8" key="1">
    <citation type="submission" date="2017-10" db="EMBL/GenBank/DDBJ databases">
        <title>Comparative genomics in systemic dimorphic fungi from Ajellomycetaceae.</title>
        <authorList>
            <person name="Munoz J.F."/>
            <person name="Mcewen J.G."/>
            <person name="Clay O.K."/>
            <person name="Cuomo C.A."/>
        </authorList>
    </citation>
    <scope>NUCLEOTIDE SEQUENCE [LARGE SCALE GENOMIC DNA]</scope>
    <source>
        <strain evidence="7 8">UAMH7299</strain>
    </source>
</reference>
<keyword evidence="8" id="KW-1185">Reference proteome</keyword>
<evidence type="ECO:0000313" key="7">
    <source>
        <dbReference type="EMBL" id="PGH26905.1"/>
    </source>
</evidence>
<keyword evidence="2 6" id="KW-0812">Transmembrane</keyword>
<dbReference type="OrthoDB" id="341259at2759"/>
<dbReference type="InterPro" id="IPR050829">
    <property type="entry name" value="CorA_MIT"/>
</dbReference>
<dbReference type="PANTHER" id="PTHR47685:SF1">
    <property type="entry name" value="MAGNESIUM TRANSPORT PROTEIN CORA"/>
    <property type="match status" value="1"/>
</dbReference>
<feature type="transmembrane region" description="Helical" evidence="6">
    <location>
        <begin position="339"/>
        <end position="360"/>
    </location>
</feature>
<evidence type="ECO:0000256" key="5">
    <source>
        <dbReference type="SAM" id="MobiDB-lite"/>
    </source>
</evidence>
<accession>A0A2B7YZY4</accession>
<evidence type="ECO:0000256" key="1">
    <source>
        <dbReference type="ARBA" id="ARBA00004141"/>
    </source>
</evidence>
<evidence type="ECO:0000256" key="3">
    <source>
        <dbReference type="ARBA" id="ARBA00022989"/>
    </source>
</evidence>
<keyword evidence="4 6" id="KW-0472">Membrane</keyword>
<dbReference type="GO" id="GO:0016020">
    <property type="term" value="C:membrane"/>
    <property type="evidence" value="ECO:0007669"/>
    <property type="project" value="UniProtKB-SubCell"/>
</dbReference>
<gene>
    <name evidence="7" type="ORF">AJ80_01488</name>
</gene>
<dbReference type="SUPFAM" id="SSF144083">
    <property type="entry name" value="Magnesium transport protein CorA, transmembrane region"/>
    <property type="match status" value="1"/>
</dbReference>
<name>A0A2B7YZY4_POLH7</name>
<evidence type="ECO:0000256" key="2">
    <source>
        <dbReference type="ARBA" id="ARBA00022692"/>
    </source>
</evidence>
<organism evidence="7 8">
    <name type="scientific">Polytolypa hystricis (strain UAMH7299)</name>
    <dbReference type="NCBI Taxonomy" id="1447883"/>
    <lineage>
        <taxon>Eukaryota</taxon>
        <taxon>Fungi</taxon>
        <taxon>Dikarya</taxon>
        <taxon>Ascomycota</taxon>
        <taxon>Pezizomycotina</taxon>
        <taxon>Eurotiomycetes</taxon>
        <taxon>Eurotiomycetidae</taxon>
        <taxon>Onygenales</taxon>
        <taxon>Onygenales incertae sedis</taxon>
        <taxon>Polytolypa</taxon>
    </lineage>
</organism>
<comment type="subcellular location">
    <subcellularLocation>
        <location evidence="1">Membrane</location>
        <topology evidence="1">Multi-pass membrane protein</topology>
    </subcellularLocation>
</comment>
<dbReference type="InterPro" id="IPR045863">
    <property type="entry name" value="CorA_TM1_TM2"/>
</dbReference>
<sequence length="521" mass="59041">MGAGTPTGAFAYSLTLDMLRDPPPIEQDWLDKTEAYITPSLEEPEEVELKKQTESYDATIINCYRREDHINLLHRSREFDHSETDKPQDENWTILRVDHLWLWVVDHETIITSSTHCRDAAQDPVLEGIFDHLRRPARSHKDQHLPSSVEEMIKFITDFCVNFINQPMHNVAGSEFSVRQIFTNFISKRANEKAVLFEKFRSIAILIMNGGSPTTRLLVTQQVCLKKSRMFVTNSTSLDLCLDTRRQFGEHSLDPRQGDHIFLSTMQEIKGGDKLRGPLYTISELNELDKLAEGIQSSVNSVLSLEQNEFGISEAESARRQSEEASKLTIQTFRQGKTLVIFTIVTIVFLPMSFLVYFFALNVSVFPYKGDEVFYQPGWIFPNLFGTSAVLSFLVIACAIYLDETKKVVEWIWNLFRNSSRSSWVQGRVVVSAEQSDNTVSTHKKDQKPPQGPSQSKNPSSTASAKGQNASFSSSVMVDGEDSSSATHERKQPSHAVMRHMAQRLGMMNCVRMENDPPSKG</sequence>
<keyword evidence="3 6" id="KW-1133">Transmembrane helix</keyword>
<protein>
    <submittedName>
        <fullName evidence="7">Uncharacterized protein</fullName>
    </submittedName>
</protein>
<evidence type="ECO:0000256" key="4">
    <source>
        <dbReference type="ARBA" id="ARBA00023136"/>
    </source>
</evidence>
<feature type="compositionally biased region" description="Polar residues" evidence="5">
    <location>
        <begin position="453"/>
        <end position="476"/>
    </location>
</feature>
<evidence type="ECO:0000313" key="8">
    <source>
        <dbReference type="Proteomes" id="UP000224634"/>
    </source>
</evidence>
<dbReference type="Proteomes" id="UP000224634">
    <property type="component" value="Unassembled WGS sequence"/>
</dbReference>
<dbReference type="PANTHER" id="PTHR47685">
    <property type="entry name" value="MAGNESIUM TRANSPORT PROTEIN CORA"/>
    <property type="match status" value="1"/>
</dbReference>
<comment type="caution">
    <text evidence="7">The sequence shown here is derived from an EMBL/GenBank/DDBJ whole genome shotgun (WGS) entry which is preliminary data.</text>
</comment>
<feature type="region of interest" description="Disordered" evidence="5">
    <location>
        <begin position="435"/>
        <end position="495"/>
    </location>
</feature>
<feature type="transmembrane region" description="Helical" evidence="6">
    <location>
        <begin position="380"/>
        <end position="402"/>
    </location>
</feature>
<dbReference type="EMBL" id="PDNA01000012">
    <property type="protein sequence ID" value="PGH26905.1"/>
    <property type="molecule type" value="Genomic_DNA"/>
</dbReference>
<proteinExistence type="predicted"/>
<dbReference type="AlphaFoldDB" id="A0A2B7YZY4"/>
<dbReference type="Gene3D" id="1.20.58.340">
    <property type="entry name" value="Magnesium transport protein CorA, transmembrane region"/>
    <property type="match status" value="1"/>
</dbReference>